<dbReference type="FunFam" id="2.60.40.10:FF:000270">
    <property type="entry name" value="Cell surface protein"/>
    <property type="match status" value="1"/>
</dbReference>
<dbReference type="InterPro" id="IPR012334">
    <property type="entry name" value="Pectin_lyas_fold"/>
</dbReference>
<gene>
    <name evidence="3" type="ORF">HUK38_10825</name>
</gene>
<comment type="caution">
    <text evidence="3">The sequence shown here is derived from an EMBL/GenBank/DDBJ whole genome shotgun (WGS) entry which is preliminary data.</text>
</comment>
<evidence type="ECO:0000259" key="2">
    <source>
        <dbReference type="PROSITE" id="PS50093"/>
    </source>
</evidence>
<dbReference type="InterPro" id="IPR051200">
    <property type="entry name" value="Host-pathogen_enzymatic-act"/>
</dbReference>
<dbReference type="CDD" id="cd00146">
    <property type="entry name" value="PKD"/>
    <property type="match status" value="1"/>
</dbReference>
<dbReference type="Pfam" id="PF07602">
    <property type="entry name" value="DUF1565"/>
    <property type="match status" value="1"/>
</dbReference>
<feature type="signal peptide" evidence="1">
    <location>
        <begin position="1"/>
        <end position="24"/>
    </location>
</feature>
<evidence type="ECO:0000256" key="1">
    <source>
        <dbReference type="SAM" id="SignalP"/>
    </source>
</evidence>
<sequence>MQSLKAINHRYIIVSGLFSLTLLAGQPTMATTFYVATTGNDAADGTVNTPWRTISRATQHALQPGDQVLIQPGTYPEAIALTHSGAEVVSVTSGVSIVNTDTLRFPLGTDVPALDLTNHPDEYYLYVYRSWRANSGVFKIIATGQDAQGDWVQVVGANFINETGVSGDPRYLSAAIGRPIVFRNAATDPTTQRVILDASSKPSIYTMLYIGQAINDADAEPTNWNLIDGLDLTGSHQGGGVHLQDSSFNVVMNSRVYNLNGAGILFAGNVDDSARYNMILNNVIYNTPTEGIYIGAGGHGENANDTQFTHIIGNDISTQGTAANAQLENAIDLKEYNDGDLVVGNLIHDYALISPYNGALDIRDGKQDVLVYNNTFRNISKANPAASSVIHLYAGSHDIQIFNNVLIDQVGGGNDLYAFNVDGGGSTAVLIANNSIQGYGQGLLLEQYGGNTDVRFINNAFNFGSNGDIIEWGDSGRFTFSHNLYTVAPNTYANEPNRLVATPQWNSALQPYADSPLINSGIALVDITIDAVRTERPQNNFLDRGAYEVPNDYSPPPAILPQAEFNASPLNGIAPLIVQFTDQSQNATAWLWDFGDGNTATTASPSHVFNTPGNYTVSLTVSNANGTDVRIKNDFVQVTAEESTEEMALIFADEFETGLTDWYREGRVSWYSGDPKQGQHAMRFTGNNIWVERTISTAGFTDIQLSVFMGAASFENWEYLILYWSDGTTWYEPVIIDNHHAASDGQLHEITVNLPATAANNPHFRVAFGMWDTDTKDFAYIDTLRIVGKAMTP</sequence>
<dbReference type="SUPFAM" id="SSF51126">
    <property type="entry name" value="Pectin lyase-like"/>
    <property type="match status" value="1"/>
</dbReference>
<dbReference type="InterPro" id="IPR013783">
    <property type="entry name" value="Ig-like_fold"/>
</dbReference>
<reference evidence="3 4" key="1">
    <citation type="journal article" date="2020" name="Arch. Microbiol.">
        <title>The genome sequence of the giant phototrophic gammaproteobacterium Thiospirillum jenense gives insight into its physiological properties and phylogenetic relationships.</title>
        <authorList>
            <person name="Imhoff J.F."/>
            <person name="Meyer T.E."/>
            <person name="Kyndt J.A."/>
        </authorList>
    </citation>
    <scope>NUCLEOTIDE SEQUENCE [LARGE SCALE GENOMIC DNA]</scope>
    <source>
        <strain evidence="3 4">DSM 216</strain>
    </source>
</reference>
<dbReference type="PANTHER" id="PTHR47197">
    <property type="entry name" value="PROTEIN NIRF"/>
    <property type="match status" value="1"/>
</dbReference>
<dbReference type="Gene3D" id="2.160.20.10">
    <property type="entry name" value="Single-stranded right-handed beta-helix, Pectin lyase-like"/>
    <property type="match status" value="2"/>
</dbReference>
<feature type="chain" id="PRO_5033036105" evidence="1">
    <location>
        <begin position="25"/>
        <end position="793"/>
    </location>
</feature>
<dbReference type="RefSeq" id="WP_182584346.1">
    <property type="nucleotide sequence ID" value="NZ_JABVCQ010000024.1"/>
</dbReference>
<keyword evidence="1" id="KW-0732">Signal</keyword>
<dbReference type="PANTHER" id="PTHR47197:SF3">
    <property type="entry name" value="DIHYDRO-HEME D1 DEHYDROGENASE"/>
    <property type="match status" value="1"/>
</dbReference>
<proteinExistence type="predicted"/>
<name>A0A839HIH4_9GAMM</name>
<feature type="domain" description="PKD" evidence="2">
    <location>
        <begin position="582"/>
        <end position="626"/>
    </location>
</feature>
<dbReference type="InterPro" id="IPR000601">
    <property type="entry name" value="PKD_dom"/>
</dbReference>
<dbReference type="PROSITE" id="PS50093">
    <property type="entry name" value="PKD"/>
    <property type="match status" value="1"/>
</dbReference>
<dbReference type="Gene3D" id="2.60.40.10">
    <property type="entry name" value="Immunoglobulins"/>
    <property type="match status" value="1"/>
</dbReference>
<accession>A0A839HIH4</accession>
<dbReference type="SMART" id="SM00710">
    <property type="entry name" value="PbH1"/>
    <property type="match status" value="4"/>
</dbReference>
<evidence type="ECO:0000313" key="3">
    <source>
        <dbReference type="EMBL" id="MBB1126718.1"/>
    </source>
</evidence>
<dbReference type="InterPro" id="IPR035986">
    <property type="entry name" value="PKD_dom_sf"/>
</dbReference>
<dbReference type="InterPro" id="IPR011459">
    <property type="entry name" value="DUF1565"/>
</dbReference>
<dbReference type="Proteomes" id="UP000548632">
    <property type="component" value="Unassembled WGS sequence"/>
</dbReference>
<dbReference type="SMART" id="SM00089">
    <property type="entry name" value="PKD"/>
    <property type="match status" value="1"/>
</dbReference>
<dbReference type="Pfam" id="PF18911">
    <property type="entry name" value="PKD_4"/>
    <property type="match status" value="1"/>
</dbReference>
<dbReference type="EMBL" id="JABVCQ010000024">
    <property type="protein sequence ID" value="MBB1126718.1"/>
    <property type="molecule type" value="Genomic_DNA"/>
</dbReference>
<protein>
    <submittedName>
        <fullName evidence="3">PKD domain-containing protein</fullName>
    </submittedName>
</protein>
<dbReference type="InterPro" id="IPR006626">
    <property type="entry name" value="PbH1"/>
</dbReference>
<dbReference type="InterPro" id="IPR011050">
    <property type="entry name" value="Pectin_lyase_fold/virulence"/>
</dbReference>
<organism evidence="3 4">
    <name type="scientific">Thiospirillum jenense</name>
    <dbReference type="NCBI Taxonomy" id="1653858"/>
    <lineage>
        <taxon>Bacteria</taxon>
        <taxon>Pseudomonadati</taxon>
        <taxon>Pseudomonadota</taxon>
        <taxon>Gammaproteobacteria</taxon>
        <taxon>Chromatiales</taxon>
        <taxon>Chromatiaceae</taxon>
        <taxon>Thiospirillum</taxon>
    </lineage>
</organism>
<dbReference type="InterPro" id="IPR022409">
    <property type="entry name" value="PKD/Chitinase_dom"/>
</dbReference>
<evidence type="ECO:0000313" key="4">
    <source>
        <dbReference type="Proteomes" id="UP000548632"/>
    </source>
</evidence>
<keyword evidence="4" id="KW-1185">Reference proteome</keyword>
<dbReference type="SUPFAM" id="SSF49299">
    <property type="entry name" value="PKD domain"/>
    <property type="match status" value="1"/>
</dbReference>
<dbReference type="AlphaFoldDB" id="A0A839HIH4"/>